<protein>
    <submittedName>
        <fullName evidence="1">Helix-turn-helix transcriptional regulator</fullName>
    </submittedName>
</protein>
<dbReference type="EMBL" id="JBHRSP010000053">
    <property type="protein sequence ID" value="MFC3076353.1"/>
    <property type="molecule type" value="Genomic_DNA"/>
</dbReference>
<organism evidence="1 2">
    <name type="scientific">Shinella pollutisoli</name>
    <dbReference type="NCBI Taxonomy" id="2250594"/>
    <lineage>
        <taxon>Bacteria</taxon>
        <taxon>Pseudomonadati</taxon>
        <taxon>Pseudomonadota</taxon>
        <taxon>Alphaproteobacteria</taxon>
        <taxon>Hyphomicrobiales</taxon>
        <taxon>Rhizobiaceae</taxon>
        <taxon>Shinella</taxon>
    </lineage>
</organism>
<dbReference type="RefSeq" id="WP_257316668.1">
    <property type="nucleotide sequence ID" value="NZ_JANFDG010000021.1"/>
</dbReference>
<comment type="caution">
    <text evidence="1">The sequence shown here is derived from an EMBL/GenBank/DDBJ whole genome shotgun (WGS) entry which is preliminary data.</text>
</comment>
<accession>A0ABV7DQ47</accession>
<evidence type="ECO:0000313" key="1">
    <source>
        <dbReference type="EMBL" id="MFC3076353.1"/>
    </source>
</evidence>
<proteinExistence type="predicted"/>
<reference evidence="2" key="1">
    <citation type="journal article" date="2019" name="Int. J. Syst. Evol. Microbiol.">
        <title>The Global Catalogue of Microorganisms (GCM) 10K type strain sequencing project: providing services to taxonomists for standard genome sequencing and annotation.</title>
        <authorList>
            <consortium name="The Broad Institute Genomics Platform"/>
            <consortium name="The Broad Institute Genome Sequencing Center for Infectious Disease"/>
            <person name="Wu L."/>
            <person name="Ma J."/>
        </authorList>
    </citation>
    <scope>NUCLEOTIDE SEQUENCE [LARGE SCALE GENOMIC DNA]</scope>
    <source>
        <strain evidence="2">KCTC 52677</strain>
    </source>
</reference>
<name>A0ABV7DQ47_9HYPH</name>
<keyword evidence="2" id="KW-1185">Reference proteome</keyword>
<dbReference type="Proteomes" id="UP001595377">
    <property type="component" value="Unassembled WGS sequence"/>
</dbReference>
<evidence type="ECO:0000313" key="2">
    <source>
        <dbReference type="Proteomes" id="UP001595377"/>
    </source>
</evidence>
<sequence>MAIGRDSIAYAPRGLSREEAARYVGVGTTKFDELVAARRMPKPKRIDGRTVWDRLALDAAFTDLPEEGGNKIDQLFARRSA</sequence>
<gene>
    <name evidence="1" type="ORF">ACFOHH_24790</name>
</gene>